<dbReference type="Pfam" id="PF08306">
    <property type="entry name" value="Glyco_hydro_98M"/>
    <property type="match status" value="1"/>
</dbReference>
<dbReference type="Gene3D" id="3.20.20.80">
    <property type="entry name" value="Glycosidases"/>
    <property type="match status" value="1"/>
</dbReference>
<dbReference type="InterPro" id="IPR011071">
    <property type="entry name" value="Lyase_8-like_C"/>
</dbReference>
<evidence type="ECO:0000259" key="1">
    <source>
        <dbReference type="PROSITE" id="PS51175"/>
    </source>
</evidence>
<dbReference type="Pfam" id="PF08307">
    <property type="entry name" value="Glyco_hydro_98C"/>
    <property type="match status" value="1"/>
</dbReference>
<dbReference type="EMBL" id="AFFY01000025">
    <property type="protein sequence ID" value="EHH00130.1"/>
    <property type="molecule type" value="Genomic_DNA"/>
</dbReference>
<proteinExistence type="predicted"/>
<dbReference type="Gene3D" id="2.60.120.260">
    <property type="entry name" value="Galactose-binding domain-like"/>
    <property type="match status" value="1"/>
</dbReference>
<keyword evidence="2" id="KW-0378">Hydrolase</keyword>
<name>G5SRY8_9BACT</name>
<dbReference type="RefSeq" id="WP_008620447.1">
    <property type="nucleotide sequence ID" value="NZ_JH376599.1"/>
</dbReference>
<dbReference type="OrthoDB" id="6056921at2"/>
<dbReference type="HOGENOM" id="CLU_258344_0_0_10"/>
<comment type="caution">
    <text evidence="2">The sequence shown here is derived from an EMBL/GenBank/DDBJ whole genome shotgun (WGS) entry which is preliminary data.</text>
</comment>
<dbReference type="PATRIC" id="fig|762968.3.peg.1898"/>
<dbReference type="eggNOG" id="COG0612">
    <property type="taxonomic scope" value="Bacteria"/>
</dbReference>
<gene>
    <name evidence="2" type="ORF">HMPREF9441_02137</name>
</gene>
<organism evidence="2 3">
    <name type="scientific">Paraprevotella clara YIT 11840</name>
    <dbReference type="NCBI Taxonomy" id="762968"/>
    <lineage>
        <taxon>Bacteria</taxon>
        <taxon>Pseudomonadati</taxon>
        <taxon>Bacteroidota</taxon>
        <taxon>Bacteroidia</taxon>
        <taxon>Bacteroidales</taxon>
        <taxon>Prevotellaceae</taxon>
        <taxon>Paraprevotella</taxon>
    </lineage>
</organism>
<dbReference type="Pfam" id="PF16990">
    <property type="entry name" value="CBM_35"/>
    <property type="match status" value="1"/>
</dbReference>
<dbReference type="InterPro" id="IPR005084">
    <property type="entry name" value="CBM6"/>
</dbReference>
<feature type="domain" description="CBM6" evidence="1">
    <location>
        <begin position="633"/>
        <end position="758"/>
    </location>
</feature>
<dbReference type="Proteomes" id="UP000003598">
    <property type="component" value="Unassembled WGS sequence"/>
</dbReference>
<dbReference type="GeneID" id="93557587"/>
<dbReference type="InterPro" id="IPR013191">
    <property type="entry name" value="GH98_central"/>
</dbReference>
<sequence length="1345" mass="150280">MRKMFLKCKRAWLSAMAFVVMFVVSMEVLADVPLRRPISPERPLWIVHIDTWNTPDPERIIEMVPEDIRPYVVFSLSLSATDATCHDGFAVCDSWLKACAQKRVWSMVQCASGGHSRFSDHDLSVYEDYFRKYPNFIGWNFAEQFWGFGEEGTPSFLERLSLFGDILKICHRYGGYLVVSFTQAYYSADMMPIAYMKRNPEVNRLLTEHPEHFICCEKYTMQNGFFDIESNCLGAWLGGYAGQYGIRFDACGWSTDDGNPATEDDQEREPFVKASGAMPIMEHVMLTGQTVIDGPETIPVEVSREISTTTTADGYTRRRWGWYPHFVNINIDEFRKILDGTVRILTRREVIDRTKICIRNDKSTGTFDDYLTPATLFDGLYRPECDRDGATYGNSWLENKWWLKSSGRYPTIPQVYDLLDEEAQRLQVVNVSEYDQRWPKVEDKVNELNRLFPEEYTGDIYAAHAENTWMTYNPYQYQDKTVNGVRSRHISTQRAKGNIPFLYNTAESISLDFSPYAMAVMKEFTDSVMLYMTNYRNSKVSNEVFIEDDNATDTIRIYGASTQPVITWKDRADHRESEVKQEWKDGVLTLTVSHNGPVELGIKCSGNATERLTEWTPARIEVPEAPSVYTGTLQYEAENFDYKDIAACRGNAYYNGHRGYQGQGFVEFGTNKSAAIRDTVTVLRKGTYTMTVRYQAPTSGVTMQLLVNGRRYPLTFRKTGEVWTEVAKDVELEEGENAVILKFATTASPVFVDCIKIDRTDAQVYNFEDDEAATTATDPAATMLTVKDGEAGVVAIESDGTKNHALHAYTAGLAGMGQAILDMFPRDATDYSVSWKQIDGDAGILMRGGYLFKTDGLKVSVSTTETKEDGGLAIVNTLGEGDRAEGMDWLRATLQGDKLYLDGSTDGVVWENLLVLEDATFTVGDTRLCWDAVMTVDDITLYRSGMTVSQTDLEEISQTNGGTNRVVGSFDIGGDDLLDDVQVELEGEAFEISVDSLDGYTQTLAIDRATLEDGTVRIYVRLKPEMKIGDYEGVVSVATRYLDTRKVNLKGTVNPATYTTYYDFEEDAVTNGPTNPPASGVTRGTGNLCTAGVADYTDADVRKSQMLRIYGAPGINSTGVLNLDKFTRKSTDYSVTWRQVVTSAGSYKNGVLMRGDTLTVGSNSSGYTQGMMAGYYLNVYNDGATTQFRIYKSTASRSLNMFNSSSVALSASVGKSIWYRASVSGTTKVTLKIEYSTDGENWNVGTVTTDEGGDFRQGATQFVWGLAASTNNFLIDDIAFEGITYDEGVVTGIMSAEESAVGVDYEEYYDVAGRRIRPGDVSKGVIIRRSHLTDGTVKVEKILKK</sequence>
<keyword evidence="3" id="KW-1185">Reference proteome</keyword>
<dbReference type="GO" id="GO:0030246">
    <property type="term" value="F:carbohydrate binding"/>
    <property type="evidence" value="ECO:0007669"/>
    <property type="project" value="InterPro"/>
</dbReference>
<dbReference type="GO" id="GO:0005975">
    <property type="term" value="P:carbohydrate metabolic process"/>
    <property type="evidence" value="ECO:0007669"/>
    <property type="project" value="InterPro"/>
</dbReference>
<dbReference type="GO" id="GO:0016787">
    <property type="term" value="F:hydrolase activity"/>
    <property type="evidence" value="ECO:0007669"/>
    <property type="project" value="UniProtKB-KW"/>
</dbReference>
<reference evidence="2 3" key="1">
    <citation type="submission" date="2011-03" db="EMBL/GenBank/DDBJ databases">
        <authorList>
            <person name="Weinstock G."/>
            <person name="Sodergren E."/>
            <person name="Clifton S."/>
            <person name="Fulton L."/>
            <person name="Fulton B."/>
            <person name="Courtney L."/>
            <person name="Fronick C."/>
            <person name="Harrison M."/>
            <person name="Strong C."/>
            <person name="Farmer C."/>
            <person name="Delahaunty K."/>
            <person name="Markovic C."/>
            <person name="Hall O."/>
            <person name="Minx P."/>
            <person name="Tomlinson C."/>
            <person name="Mitreva M."/>
            <person name="Hou S."/>
            <person name="Chen J."/>
            <person name="Wollam A."/>
            <person name="Pepin K.H."/>
            <person name="Johnson M."/>
            <person name="Bhonagiri V."/>
            <person name="Zhang X."/>
            <person name="Suruliraj S."/>
            <person name="Warren W."/>
            <person name="Chinwalla A."/>
            <person name="Mardis E.R."/>
            <person name="Wilson R.K."/>
        </authorList>
    </citation>
    <scope>NUCLEOTIDE SEQUENCE [LARGE SCALE GENOMIC DNA]</scope>
    <source>
        <strain evidence="2 3">YIT 11840</strain>
    </source>
</reference>
<dbReference type="Gene3D" id="2.60.220.10">
    <property type="entry name" value="Polysaccharide lyase family 8-like, C-terminal"/>
    <property type="match status" value="1"/>
</dbReference>
<protein>
    <submittedName>
        <fullName evidence="2">Glycosyl hydrolase family 98 protein</fullName>
    </submittedName>
</protein>
<dbReference type="STRING" id="762968.HMPREF9441_02137"/>
<dbReference type="InterPro" id="IPR008979">
    <property type="entry name" value="Galactose-bd-like_sf"/>
</dbReference>
<evidence type="ECO:0000313" key="2">
    <source>
        <dbReference type="EMBL" id="EHH00130.1"/>
    </source>
</evidence>
<dbReference type="PROSITE" id="PS51175">
    <property type="entry name" value="CBM6"/>
    <property type="match status" value="1"/>
</dbReference>
<dbReference type="InterPro" id="IPR013190">
    <property type="entry name" value="GH98_C"/>
</dbReference>
<evidence type="ECO:0000313" key="3">
    <source>
        <dbReference type="Proteomes" id="UP000003598"/>
    </source>
</evidence>
<accession>G5SRY8</accession>
<dbReference type="SUPFAM" id="SSF49785">
    <property type="entry name" value="Galactose-binding domain-like"/>
    <property type="match status" value="1"/>
</dbReference>